<evidence type="ECO:0000313" key="4">
    <source>
        <dbReference type="Proteomes" id="UP001158067"/>
    </source>
</evidence>
<accession>A0ABY1Q511</accession>
<feature type="region of interest" description="Disordered" evidence="1">
    <location>
        <begin position="1"/>
        <end position="24"/>
    </location>
</feature>
<evidence type="ECO:0000256" key="2">
    <source>
        <dbReference type="SAM" id="Phobius"/>
    </source>
</evidence>
<evidence type="ECO:0000313" key="3">
    <source>
        <dbReference type="EMBL" id="SMP59204.1"/>
    </source>
</evidence>
<dbReference type="Proteomes" id="UP001158067">
    <property type="component" value="Unassembled WGS sequence"/>
</dbReference>
<reference evidence="3 4" key="1">
    <citation type="submission" date="2017-05" db="EMBL/GenBank/DDBJ databases">
        <authorList>
            <person name="Varghese N."/>
            <person name="Submissions S."/>
        </authorList>
    </citation>
    <scope>NUCLEOTIDE SEQUENCE [LARGE SCALE GENOMIC DNA]</scope>
    <source>
        <strain evidence="3 4">DSM 25457</strain>
    </source>
</reference>
<organism evidence="3 4">
    <name type="scientific">Neorhodopirellula lusitana</name>
    <dbReference type="NCBI Taxonomy" id="445327"/>
    <lineage>
        <taxon>Bacteria</taxon>
        <taxon>Pseudomonadati</taxon>
        <taxon>Planctomycetota</taxon>
        <taxon>Planctomycetia</taxon>
        <taxon>Pirellulales</taxon>
        <taxon>Pirellulaceae</taxon>
        <taxon>Neorhodopirellula</taxon>
    </lineage>
</organism>
<feature type="transmembrane region" description="Helical" evidence="2">
    <location>
        <begin position="53"/>
        <end position="72"/>
    </location>
</feature>
<gene>
    <name evidence="3" type="ORF">SAMN06265222_106183</name>
</gene>
<comment type="caution">
    <text evidence="3">The sequence shown here is derived from an EMBL/GenBank/DDBJ whole genome shotgun (WGS) entry which is preliminary data.</text>
</comment>
<feature type="compositionally biased region" description="Polar residues" evidence="1">
    <location>
        <begin position="12"/>
        <end position="22"/>
    </location>
</feature>
<keyword evidence="2" id="KW-0472">Membrane</keyword>
<keyword evidence="2" id="KW-0812">Transmembrane</keyword>
<dbReference type="RefSeq" id="WP_283432928.1">
    <property type="nucleotide sequence ID" value="NZ_FXUG01000006.1"/>
</dbReference>
<evidence type="ECO:0008006" key="5">
    <source>
        <dbReference type="Google" id="ProtNLM"/>
    </source>
</evidence>
<dbReference type="EMBL" id="FXUG01000006">
    <property type="protein sequence ID" value="SMP59204.1"/>
    <property type="molecule type" value="Genomic_DNA"/>
</dbReference>
<keyword evidence="4" id="KW-1185">Reference proteome</keyword>
<keyword evidence="2" id="KW-1133">Transmembrane helix</keyword>
<sequence>MIAEAEQFKAVRNQSTPDNSRVWSVGRTPMHAQHLEEASGGLSERATDVVGRYPIVSLAAAAAIGLAAGWLVKRSHR</sequence>
<proteinExistence type="predicted"/>
<evidence type="ECO:0000256" key="1">
    <source>
        <dbReference type="SAM" id="MobiDB-lite"/>
    </source>
</evidence>
<name>A0ABY1Q511_9BACT</name>
<protein>
    <recommendedName>
        <fullName evidence="5">DUF883 domain-containing protein</fullName>
    </recommendedName>
</protein>